<reference evidence="1" key="1">
    <citation type="submission" date="2021-03" db="EMBL/GenBank/DDBJ databases">
        <authorList>
            <consortium name="DOE Joint Genome Institute"/>
            <person name="Ahrendt S."/>
            <person name="Looney B.P."/>
            <person name="Miyauchi S."/>
            <person name="Morin E."/>
            <person name="Drula E."/>
            <person name="Courty P.E."/>
            <person name="Chicoki N."/>
            <person name="Fauchery L."/>
            <person name="Kohler A."/>
            <person name="Kuo A."/>
            <person name="Labutti K."/>
            <person name="Pangilinan J."/>
            <person name="Lipzen A."/>
            <person name="Riley R."/>
            <person name="Andreopoulos W."/>
            <person name="He G."/>
            <person name="Johnson J."/>
            <person name="Barry K.W."/>
            <person name="Grigoriev I.V."/>
            <person name="Nagy L."/>
            <person name="Hibbett D."/>
            <person name="Henrissat B."/>
            <person name="Matheny P.B."/>
            <person name="Labbe J."/>
            <person name="Martin F."/>
        </authorList>
    </citation>
    <scope>NUCLEOTIDE SEQUENCE</scope>
    <source>
        <strain evidence="1">HHB10654</strain>
    </source>
</reference>
<evidence type="ECO:0000313" key="1">
    <source>
        <dbReference type="EMBL" id="KAI0064448.1"/>
    </source>
</evidence>
<gene>
    <name evidence="1" type="ORF">BV25DRAFT_237649</name>
</gene>
<evidence type="ECO:0000313" key="2">
    <source>
        <dbReference type="Proteomes" id="UP000814140"/>
    </source>
</evidence>
<dbReference type="Proteomes" id="UP000814140">
    <property type="component" value="Unassembled WGS sequence"/>
</dbReference>
<proteinExistence type="predicted"/>
<accession>A0ACB8T8G7</accession>
<keyword evidence="2" id="KW-1185">Reference proteome</keyword>
<sequence>MYDEIFTLTAPRDTSMSAPLNSTAMAADTQQPSASSSKAVHALRTILADSNADTSTPTHTGMLIGGYLSLSSIIIYMFLGSSDAKSRSPPPPRVRGFSCARLRPNMEPKKCCRVCAVRHMDGVPGGSHAEPPPLNRKPSRGRAQGKRFSRDCSQIA</sequence>
<dbReference type="EMBL" id="MU277198">
    <property type="protein sequence ID" value="KAI0064448.1"/>
    <property type="molecule type" value="Genomic_DNA"/>
</dbReference>
<name>A0ACB8T8G7_9AGAM</name>
<comment type="caution">
    <text evidence="1">The sequence shown here is derived from an EMBL/GenBank/DDBJ whole genome shotgun (WGS) entry which is preliminary data.</text>
</comment>
<protein>
    <submittedName>
        <fullName evidence="1">Uncharacterized protein</fullName>
    </submittedName>
</protein>
<reference evidence="1" key="2">
    <citation type="journal article" date="2022" name="New Phytol.">
        <title>Evolutionary transition to the ectomycorrhizal habit in the genomes of a hyperdiverse lineage of mushroom-forming fungi.</title>
        <authorList>
            <person name="Looney B."/>
            <person name="Miyauchi S."/>
            <person name="Morin E."/>
            <person name="Drula E."/>
            <person name="Courty P.E."/>
            <person name="Kohler A."/>
            <person name="Kuo A."/>
            <person name="LaButti K."/>
            <person name="Pangilinan J."/>
            <person name="Lipzen A."/>
            <person name="Riley R."/>
            <person name="Andreopoulos W."/>
            <person name="He G."/>
            <person name="Johnson J."/>
            <person name="Nolan M."/>
            <person name="Tritt A."/>
            <person name="Barry K.W."/>
            <person name="Grigoriev I.V."/>
            <person name="Nagy L.G."/>
            <person name="Hibbett D."/>
            <person name="Henrissat B."/>
            <person name="Matheny P.B."/>
            <person name="Labbe J."/>
            <person name="Martin F.M."/>
        </authorList>
    </citation>
    <scope>NUCLEOTIDE SEQUENCE</scope>
    <source>
        <strain evidence="1">HHB10654</strain>
    </source>
</reference>
<organism evidence="1 2">
    <name type="scientific">Artomyces pyxidatus</name>
    <dbReference type="NCBI Taxonomy" id="48021"/>
    <lineage>
        <taxon>Eukaryota</taxon>
        <taxon>Fungi</taxon>
        <taxon>Dikarya</taxon>
        <taxon>Basidiomycota</taxon>
        <taxon>Agaricomycotina</taxon>
        <taxon>Agaricomycetes</taxon>
        <taxon>Russulales</taxon>
        <taxon>Auriscalpiaceae</taxon>
        <taxon>Artomyces</taxon>
    </lineage>
</organism>